<gene>
    <name evidence="2" type="ORF">ROHU_022500</name>
</gene>
<keyword evidence="3" id="KW-1185">Reference proteome</keyword>
<feature type="region of interest" description="Disordered" evidence="1">
    <location>
        <begin position="60"/>
        <end position="106"/>
    </location>
</feature>
<feature type="compositionally biased region" description="Polar residues" evidence="1">
    <location>
        <begin position="10"/>
        <end position="20"/>
    </location>
</feature>
<dbReference type="AlphaFoldDB" id="A0A498MW54"/>
<comment type="caution">
    <text evidence="2">The sequence shown here is derived from an EMBL/GenBank/DDBJ whole genome shotgun (WGS) entry which is preliminary data.</text>
</comment>
<dbReference type="Proteomes" id="UP000290572">
    <property type="component" value="Unassembled WGS sequence"/>
</dbReference>
<accession>A0A498MW54</accession>
<feature type="region of interest" description="Disordered" evidence="1">
    <location>
        <begin position="1"/>
        <end position="45"/>
    </location>
</feature>
<evidence type="ECO:0000313" key="3">
    <source>
        <dbReference type="Proteomes" id="UP000290572"/>
    </source>
</evidence>
<name>A0A498MW54_LABRO</name>
<evidence type="ECO:0000256" key="1">
    <source>
        <dbReference type="SAM" id="MobiDB-lite"/>
    </source>
</evidence>
<evidence type="ECO:0000313" key="2">
    <source>
        <dbReference type="EMBL" id="RXN23862.1"/>
    </source>
</evidence>
<feature type="compositionally biased region" description="Basic and acidic residues" evidence="1">
    <location>
        <begin position="93"/>
        <end position="106"/>
    </location>
</feature>
<reference evidence="2 3" key="1">
    <citation type="submission" date="2018-03" db="EMBL/GenBank/DDBJ databases">
        <title>Draft genome sequence of Rohu Carp (Labeo rohita).</title>
        <authorList>
            <person name="Das P."/>
            <person name="Kushwaha B."/>
            <person name="Joshi C.G."/>
            <person name="Kumar D."/>
            <person name="Nagpure N.S."/>
            <person name="Sahoo L."/>
            <person name="Das S.P."/>
            <person name="Bit A."/>
            <person name="Patnaik S."/>
            <person name="Meher P.K."/>
            <person name="Jayasankar P."/>
            <person name="Koringa P.G."/>
            <person name="Patel N.V."/>
            <person name="Hinsu A.T."/>
            <person name="Kumar R."/>
            <person name="Pandey M."/>
            <person name="Agarwal S."/>
            <person name="Srivastava S."/>
            <person name="Singh M."/>
            <person name="Iquebal M.A."/>
            <person name="Jaiswal S."/>
            <person name="Angadi U.B."/>
            <person name="Kumar N."/>
            <person name="Raza M."/>
            <person name="Shah T.M."/>
            <person name="Rai A."/>
            <person name="Jena J.K."/>
        </authorList>
    </citation>
    <scope>NUCLEOTIDE SEQUENCE [LARGE SCALE GENOMIC DNA]</scope>
    <source>
        <strain evidence="2">DASCIFA01</strain>
        <tissue evidence="2">Testis</tissue>
    </source>
</reference>
<protein>
    <submittedName>
        <fullName evidence="2">Uncharacterized protein</fullName>
    </submittedName>
</protein>
<dbReference type="EMBL" id="QBIY01012556">
    <property type="protein sequence ID" value="RXN23862.1"/>
    <property type="molecule type" value="Genomic_DNA"/>
</dbReference>
<sequence length="156" mass="17377">MQAWAELRQRSGTHLVTSSPLARKRSQWRFGPGGRRDDGDGLPAANGAWAELRQRSGNHLVTSSPLARKRSQWRFGPGGRRDDGDGLPAAKGNWERERNGEGQEKKLQGEHTVSLDGHVSIGLWNYNSNLLIIQRMLLSSVQGRSPAGCLRKEREE</sequence>
<organism evidence="2 3">
    <name type="scientific">Labeo rohita</name>
    <name type="common">Indian major carp</name>
    <name type="synonym">Cyprinus rohita</name>
    <dbReference type="NCBI Taxonomy" id="84645"/>
    <lineage>
        <taxon>Eukaryota</taxon>
        <taxon>Metazoa</taxon>
        <taxon>Chordata</taxon>
        <taxon>Craniata</taxon>
        <taxon>Vertebrata</taxon>
        <taxon>Euteleostomi</taxon>
        <taxon>Actinopterygii</taxon>
        <taxon>Neopterygii</taxon>
        <taxon>Teleostei</taxon>
        <taxon>Ostariophysi</taxon>
        <taxon>Cypriniformes</taxon>
        <taxon>Cyprinidae</taxon>
        <taxon>Labeoninae</taxon>
        <taxon>Labeonini</taxon>
        <taxon>Labeo</taxon>
    </lineage>
</organism>
<proteinExistence type="predicted"/>